<evidence type="ECO:0000313" key="1">
    <source>
        <dbReference type="EMBL" id="ETP10862.1"/>
    </source>
</evidence>
<comment type="caution">
    <text evidence="1">The sequence shown here is derived from an EMBL/GenBank/DDBJ whole genome shotgun (WGS) entry which is preliminary data.</text>
</comment>
<evidence type="ECO:0000313" key="2">
    <source>
        <dbReference type="Proteomes" id="UP000018958"/>
    </source>
</evidence>
<gene>
    <name evidence="1" type="ORF">F441_13581</name>
</gene>
<dbReference type="Proteomes" id="UP000018958">
    <property type="component" value="Unassembled WGS sequence"/>
</dbReference>
<proteinExistence type="predicted"/>
<sequence>MAAIYAAKGAPTSLTVMLGGKFQKDCFAETGADALVTGAY</sequence>
<dbReference type="AlphaFoldDB" id="W2WKI8"/>
<dbReference type="EMBL" id="ANIX01002706">
    <property type="protein sequence ID" value="ETP10862.1"/>
    <property type="molecule type" value="Genomic_DNA"/>
</dbReference>
<name>W2WKI8_PHYNI</name>
<reference evidence="1 2" key="1">
    <citation type="submission" date="2013-11" db="EMBL/GenBank/DDBJ databases">
        <title>The Genome Sequence of Phytophthora parasitica CJ01A1.</title>
        <authorList>
            <consortium name="The Broad Institute Genomics Platform"/>
            <person name="Russ C."/>
            <person name="Tyler B."/>
            <person name="Panabieres F."/>
            <person name="Shan W."/>
            <person name="Tripathy S."/>
            <person name="Grunwald N."/>
            <person name="Machado M."/>
            <person name="Johnson C.S."/>
            <person name="Walker B."/>
            <person name="Young S.K."/>
            <person name="Zeng Q."/>
            <person name="Gargeya S."/>
            <person name="Fitzgerald M."/>
            <person name="Haas B."/>
            <person name="Abouelleil A."/>
            <person name="Allen A.W."/>
            <person name="Alvarado L."/>
            <person name="Arachchi H.M."/>
            <person name="Berlin A.M."/>
            <person name="Chapman S.B."/>
            <person name="Gainer-Dewar J."/>
            <person name="Goldberg J."/>
            <person name="Griggs A."/>
            <person name="Gujja S."/>
            <person name="Hansen M."/>
            <person name="Howarth C."/>
            <person name="Imamovic A."/>
            <person name="Ireland A."/>
            <person name="Larimer J."/>
            <person name="McCowan C."/>
            <person name="Murphy C."/>
            <person name="Pearson M."/>
            <person name="Poon T.W."/>
            <person name="Priest M."/>
            <person name="Roberts A."/>
            <person name="Saif S."/>
            <person name="Shea T."/>
            <person name="Sisk P."/>
            <person name="Sykes S."/>
            <person name="Wortman J."/>
            <person name="Nusbaum C."/>
            <person name="Birren B."/>
        </authorList>
    </citation>
    <scope>NUCLEOTIDE SEQUENCE [LARGE SCALE GENOMIC DNA]</scope>
    <source>
        <strain evidence="1 2">CJ01A1</strain>
    </source>
</reference>
<protein>
    <submittedName>
        <fullName evidence="1">Uncharacterized protein</fullName>
    </submittedName>
</protein>
<accession>W2WKI8</accession>
<organism evidence="1 2">
    <name type="scientific">Phytophthora nicotianae CJ01A1</name>
    <dbReference type="NCBI Taxonomy" id="1317063"/>
    <lineage>
        <taxon>Eukaryota</taxon>
        <taxon>Sar</taxon>
        <taxon>Stramenopiles</taxon>
        <taxon>Oomycota</taxon>
        <taxon>Peronosporomycetes</taxon>
        <taxon>Peronosporales</taxon>
        <taxon>Peronosporaceae</taxon>
        <taxon>Phytophthora</taxon>
    </lineage>
</organism>